<feature type="transmembrane region" description="Helical" evidence="14">
    <location>
        <begin position="738"/>
        <end position="757"/>
    </location>
</feature>
<feature type="region of interest" description="Disordered" evidence="13">
    <location>
        <begin position="136"/>
        <end position="162"/>
    </location>
</feature>
<evidence type="ECO:0000256" key="13">
    <source>
        <dbReference type="SAM" id="MobiDB-lite"/>
    </source>
</evidence>
<comment type="similarity">
    <text evidence="2">Belongs to the G-protein coupled receptor 2 family. LN-TM7 subfamily.</text>
</comment>
<evidence type="ECO:0000256" key="2">
    <source>
        <dbReference type="ARBA" id="ARBA00010933"/>
    </source>
</evidence>
<keyword evidence="7 14" id="KW-1133">Transmembrane helix</keyword>
<dbReference type="Pfam" id="PF00002">
    <property type="entry name" value="7tm_2"/>
    <property type="match status" value="1"/>
</dbReference>
<dbReference type="GO" id="GO:0007166">
    <property type="term" value="P:cell surface receptor signaling pathway"/>
    <property type="evidence" value="ECO:0007669"/>
    <property type="project" value="InterPro"/>
</dbReference>
<evidence type="ECO:0000256" key="9">
    <source>
        <dbReference type="ARBA" id="ARBA00023136"/>
    </source>
</evidence>
<evidence type="ECO:0000256" key="1">
    <source>
        <dbReference type="ARBA" id="ARBA00004651"/>
    </source>
</evidence>
<evidence type="ECO:0000259" key="17">
    <source>
        <dbReference type="PROSITE" id="PS50228"/>
    </source>
</evidence>
<keyword evidence="3" id="KW-1003">Cell membrane</keyword>
<comment type="subcellular location">
    <subcellularLocation>
        <location evidence="1">Cell membrane</location>
        <topology evidence="1">Multi-pass membrane protein</topology>
    </subcellularLocation>
</comment>
<keyword evidence="12" id="KW-0807">Transducer</keyword>
<evidence type="ECO:0000256" key="3">
    <source>
        <dbReference type="ARBA" id="ARBA00022475"/>
    </source>
</evidence>
<evidence type="ECO:0000256" key="14">
    <source>
        <dbReference type="SAM" id="Phobius"/>
    </source>
</evidence>
<evidence type="ECO:0000259" key="18">
    <source>
        <dbReference type="PROSITE" id="PS50261"/>
    </source>
</evidence>
<dbReference type="EMBL" id="OC914866">
    <property type="protein sequence ID" value="CAD7636999.1"/>
    <property type="molecule type" value="Genomic_DNA"/>
</dbReference>
<dbReference type="PANTHER" id="PTHR12011:SF347">
    <property type="entry name" value="FI21270P1-RELATED"/>
    <property type="match status" value="1"/>
</dbReference>
<evidence type="ECO:0000259" key="15">
    <source>
        <dbReference type="PROSITE" id="PS50221"/>
    </source>
</evidence>
<dbReference type="Pfam" id="PF16489">
    <property type="entry name" value="GAIN"/>
    <property type="match status" value="1"/>
</dbReference>
<dbReference type="FunFam" id="2.60.120.740:FF:000001">
    <property type="entry name" value="Adhesion G protein-coupled receptor L2"/>
    <property type="match status" value="1"/>
</dbReference>
<dbReference type="InterPro" id="IPR043159">
    <property type="entry name" value="Lectin_gal-bd_sf"/>
</dbReference>
<dbReference type="InterPro" id="IPR057244">
    <property type="entry name" value="GAIN_B"/>
</dbReference>
<dbReference type="GO" id="GO:0004930">
    <property type="term" value="F:G protein-coupled receptor activity"/>
    <property type="evidence" value="ECO:0007669"/>
    <property type="project" value="UniProtKB-KW"/>
</dbReference>
<dbReference type="Pfam" id="PF02140">
    <property type="entry name" value="SUEL_Lectin"/>
    <property type="match status" value="1"/>
</dbReference>
<evidence type="ECO:0000256" key="6">
    <source>
        <dbReference type="ARBA" id="ARBA00022734"/>
    </source>
</evidence>
<feature type="compositionally biased region" description="Polar residues" evidence="13">
    <location>
        <begin position="254"/>
        <end position="263"/>
    </location>
</feature>
<keyword evidence="20" id="KW-1185">Reference proteome</keyword>
<keyword evidence="8" id="KW-0297">G-protein coupled receptor</keyword>
<gene>
    <name evidence="19" type="ORF">ONB1V03_LOCUS550</name>
</gene>
<dbReference type="PRINTS" id="PR00249">
    <property type="entry name" value="GPCRSECRETIN"/>
</dbReference>
<organism evidence="19">
    <name type="scientific">Oppiella nova</name>
    <dbReference type="NCBI Taxonomy" id="334625"/>
    <lineage>
        <taxon>Eukaryota</taxon>
        <taxon>Metazoa</taxon>
        <taxon>Ecdysozoa</taxon>
        <taxon>Arthropoda</taxon>
        <taxon>Chelicerata</taxon>
        <taxon>Arachnida</taxon>
        <taxon>Acari</taxon>
        <taxon>Acariformes</taxon>
        <taxon>Sarcoptiformes</taxon>
        <taxon>Oribatida</taxon>
        <taxon>Brachypylina</taxon>
        <taxon>Oppioidea</taxon>
        <taxon>Oppiidae</taxon>
        <taxon>Oppiella</taxon>
    </lineage>
</organism>
<dbReference type="Gene3D" id="1.20.1070.10">
    <property type="entry name" value="Rhodopsin 7-helix transmembrane proteins"/>
    <property type="match status" value="1"/>
</dbReference>
<keyword evidence="4 14" id="KW-0812">Transmembrane</keyword>
<feature type="compositionally biased region" description="Polar residues" evidence="13">
    <location>
        <begin position="1079"/>
        <end position="1099"/>
    </location>
</feature>
<feature type="transmembrane region" description="Helical" evidence="14">
    <location>
        <begin position="825"/>
        <end position="848"/>
    </location>
</feature>
<feature type="transmembrane region" description="Helical" evidence="14">
    <location>
        <begin position="777"/>
        <end position="804"/>
    </location>
</feature>
<evidence type="ECO:0000313" key="19">
    <source>
        <dbReference type="EMBL" id="CAD7636999.1"/>
    </source>
</evidence>
<dbReference type="Gene3D" id="2.60.120.740">
    <property type="match status" value="1"/>
</dbReference>
<dbReference type="InterPro" id="IPR000922">
    <property type="entry name" value="Lectin_gal-bd_dom"/>
</dbReference>
<reference evidence="19" key="1">
    <citation type="submission" date="2020-11" db="EMBL/GenBank/DDBJ databases">
        <authorList>
            <person name="Tran Van P."/>
        </authorList>
    </citation>
    <scope>NUCLEOTIDE SEQUENCE</scope>
</reference>
<dbReference type="Gene3D" id="1.25.40.610">
    <property type="match status" value="1"/>
</dbReference>
<keyword evidence="10" id="KW-1015">Disulfide bond</keyword>
<feature type="compositionally biased region" description="Polar residues" evidence="13">
    <location>
        <begin position="235"/>
        <end position="246"/>
    </location>
</feature>
<dbReference type="InterPro" id="IPR032471">
    <property type="entry name" value="AGRL2-4_GAIN_subdom_A"/>
</dbReference>
<dbReference type="Proteomes" id="UP000728032">
    <property type="component" value="Unassembled WGS sequence"/>
</dbReference>
<evidence type="ECO:0000313" key="20">
    <source>
        <dbReference type="Proteomes" id="UP000728032"/>
    </source>
</evidence>
<evidence type="ECO:0000256" key="8">
    <source>
        <dbReference type="ARBA" id="ARBA00023040"/>
    </source>
</evidence>
<accession>A0A7R9LAH2</accession>
<dbReference type="CDD" id="cd22830">
    <property type="entry name" value="Gal_Rha_Lectin_dCirl"/>
    <property type="match status" value="1"/>
</dbReference>
<keyword evidence="5" id="KW-0732">Signal</keyword>
<dbReference type="EMBL" id="CAJPVJ010000041">
    <property type="protein sequence ID" value="CAG2159344.1"/>
    <property type="molecule type" value="Genomic_DNA"/>
</dbReference>
<evidence type="ECO:0008006" key="21">
    <source>
        <dbReference type="Google" id="ProtNLM"/>
    </source>
</evidence>
<feature type="compositionally biased region" description="Basic and acidic residues" evidence="13">
    <location>
        <begin position="189"/>
        <end position="198"/>
    </location>
</feature>
<dbReference type="GO" id="GO:0005886">
    <property type="term" value="C:plasma membrane"/>
    <property type="evidence" value="ECO:0007669"/>
    <property type="project" value="UniProtKB-SubCell"/>
</dbReference>
<name>A0A7R9LAH2_9ACAR</name>
<evidence type="ECO:0000256" key="7">
    <source>
        <dbReference type="ARBA" id="ARBA00022989"/>
    </source>
</evidence>
<dbReference type="PROSITE" id="PS50221">
    <property type="entry name" value="GAIN_B"/>
    <property type="match status" value="1"/>
</dbReference>
<dbReference type="PROSITE" id="PS50227">
    <property type="entry name" value="G_PROTEIN_RECEP_F2_3"/>
    <property type="match status" value="1"/>
</dbReference>
<dbReference type="GO" id="GO:0030246">
    <property type="term" value="F:carbohydrate binding"/>
    <property type="evidence" value="ECO:0007669"/>
    <property type="project" value="UniProtKB-KW"/>
</dbReference>
<feature type="transmembrane region" description="Helical" evidence="14">
    <location>
        <begin position="854"/>
        <end position="877"/>
    </location>
</feature>
<protein>
    <recommendedName>
        <fullName evidence="21">Latrophilin Cirl</fullName>
    </recommendedName>
</protein>
<dbReference type="AlphaFoldDB" id="A0A7R9LAH2"/>
<dbReference type="InterPro" id="IPR036445">
    <property type="entry name" value="GPCR_2_extracell_dom_sf"/>
</dbReference>
<evidence type="ECO:0000259" key="16">
    <source>
        <dbReference type="PROSITE" id="PS50227"/>
    </source>
</evidence>
<evidence type="ECO:0000256" key="4">
    <source>
        <dbReference type="ARBA" id="ARBA00022692"/>
    </source>
</evidence>
<feature type="domain" description="SUEL-type lectin" evidence="17">
    <location>
        <begin position="28"/>
        <end position="117"/>
    </location>
</feature>
<feature type="compositionally biased region" description="Low complexity" evidence="13">
    <location>
        <begin position="276"/>
        <end position="297"/>
    </location>
</feature>
<dbReference type="Gene3D" id="4.10.1240.10">
    <property type="entry name" value="GPCR, family 2, extracellular hormone receptor domain"/>
    <property type="match status" value="1"/>
</dbReference>
<dbReference type="OrthoDB" id="1100386at2759"/>
<feature type="region of interest" description="Disordered" evidence="13">
    <location>
        <begin position="189"/>
        <end position="221"/>
    </location>
</feature>
<keyword evidence="9 14" id="KW-0472">Membrane</keyword>
<proteinExistence type="inferred from homology"/>
<keyword evidence="11" id="KW-0675">Receptor</keyword>
<dbReference type="InterPro" id="IPR000832">
    <property type="entry name" value="GPCR_2_secretin-like"/>
</dbReference>
<dbReference type="SMART" id="SM00303">
    <property type="entry name" value="GPS"/>
    <property type="match status" value="1"/>
</dbReference>
<dbReference type="InterPro" id="IPR017981">
    <property type="entry name" value="GPCR_2-like_7TM"/>
</dbReference>
<evidence type="ECO:0000256" key="12">
    <source>
        <dbReference type="ARBA" id="ARBA00023224"/>
    </source>
</evidence>
<sequence>MEVRVDKRVENTRTAVNVRPPRYRTLYACEGSSLEIVCEEGTHINLIRANFGRFSISVCNDNGNVDWSVDCMSHRSFRVMQESCGMKRSCKLPASANVFGDPCLGTLKYLEAHYQCMPDYPQLPYSTPRPNYSFKNPLIPSYESNDRNHNAESTGSSPNPRIIFPESYNPSQIMPFPAIEMDSKESFVSETASKKTIETSDNSQPFDGYPRLNENDIPPPVNPPVISDNETPVINSENDKTVITSDQNKDDNNARQYYSSTPETKWISGDSDRDSINTNKHNNNNENIESNGNSDNNDNIIMHENNERAVDLTLDHCQPSFSRGLSWNWTLVGHTANQSCPGGAKGLVRWSCVYSNGKPHWTPLMADMSDCSSLWISHLETRVNSNAESVVSLADELAKSCKEKTLFSGDLFRATDIINQLVMRTEAAIYETYDENQRHHVVREMLNSFVELSVQDIVSSLLDDNQMESWNELSTNDQKTAINSMLNSLERMALLMADTKQQTIVSIHIRSIASLSYGLHLPPIVDTSEEMPNSLTLHSNTVYLSPQTLTEYSSTFGLVKVLAHLMKPEHEGSEHYPVMMTPDGGLTPLNSTRIINSEIIGILLNRERYTPLSEPIEFTLKHLHTENVTNAKCVFWDIDRRDWSDQGCHTVRSNRTHTQCKCNHLTNFAILMDVNNIEISSGNEFALRVITVIGCTSHSACGLHYFFLASFLWMFFEGFQLYVMLIEVFDHEKSRINWYYLLSYGVPAILVIISAIIDPLSYGTSKYCWLRSDNYFIWAFVGPVIAILIANIIFLSIAMSTMCRHIPHITSNKTKEQTKLTNIKIWIRGSLALVFLLGITWTFGLLYLSRESLFMAYLFTITNSLQGLFIFVFNCLTNDKVKAEYRKLFSALNLKPICLDSTPSKSVDTTREQMPSSSLSVADHRTSLYVNNSSNISHPKDSSVINVFPVTNAVNCEPLIGTSGLPPNGLNMSALMASTGTESPKMRRMTHKYYLTDDSSDYGCKRLQQSRCREIYALHGGPHLASHSPNFIEHIYECIDEDPYVAKLLLPAIQRSLDGQHVRTLSDSSRHSDNRPLISCSTSSPRSHNFHIQQQNTGNHLPAIVKDNTNNKTTIICSNHLSTSSQPTVALLNGNNQVICCTLNDHQLCDHNNQQTINSHLRQQYLVTNGLNNLNNCLPKNRHLSSDC</sequence>
<evidence type="ECO:0000256" key="11">
    <source>
        <dbReference type="ARBA" id="ARBA00023170"/>
    </source>
</evidence>
<feature type="region of interest" description="Disordered" evidence="13">
    <location>
        <begin position="1064"/>
        <end position="1099"/>
    </location>
</feature>
<feature type="domain" description="GAIN-B" evidence="15">
    <location>
        <begin position="533"/>
        <end position="678"/>
    </location>
</feature>
<evidence type="ECO:0000256" key="5">
    <source>
        <dbReference type="ARBA" id="ARBA00022729"/>
    </source>
</evidence>
<dbReference type="PROSITE" id="PS50261">
    <property type="entry name" value="G_PROTEIN_RECEP_F2_4"/>
    <property type="match status" value="1"/>
</dbReference>
<feature type="transmembrane region" description="Helical" evidence="14">
    <location>
        <begin position="705"/>
        <end position="726"/>
    </location>
</feature>
<dbReference type="PANTHER" id="PTHR12011">
    <property type="entry name" value="ADHESION G-PROTEIN COUPLED RECEPTOR"/>
    <property type="match status" value="1"/>
</dbReference>
<feature type="region of interest" description="Disordered" evidence="13">
    <location>
        <begin position="235"/>
        <end position="297"/>
    </location>
</feature>
<dbReference type="PROSITE" id="PS50228">
    <property type="entry name" value="SUEL_LECTIN"/>
    <property type="match status" value="1"/>
</dbReference>
<dbReference type="InterPro" id="IPR000203">
    <property type="entry name" value="GPS"/>
</dbReference>
<dbReference type="InterPro" id="IPR001879">
    <property type="entry name" value="GPCR_2_extracellular_dom"/>
</dbReference>
<keyword evidence="6" id="KW-0430">Lectin</keyword>
<feature type="domain" description="G-protein coupled receptors family 2 profile 1" evidence="16">
    <location>
        <begin position="317"/>
        <end position="375"/>
    </location>
</feature>
<evidence type="ECO:0000256" key="10">
    <source>
        <dbReference type="ARBA" id="ARBA00023157"/>
    </source>
</evidence>
<feature type="domain" description="G-protein coupled receptors family 2 profile 2" evidence="18">
    <location>
        <begin position="693"/>
        <end position="878"/>
    </location>
</feature>